<dbReference type="Pfam" id="PF25352">
    <property type="entry name" value="PH_ULP"/>
    <property type="match status" value="2"/>
</dbReference>
<gene>
    <name evidence="3" type="ORF">RJ641_013247</name>
</gene>
<dbReference type="AlphaFoldDB" id="A0AAN8WFK2"/>
<accession>A0AAN8WFK2</accession>
<evidence type="ECO:0000313" key="4">
    <source>
        <dbReference type="Proteomes" id="UP001370490"/>
    </source>
</evidence>
<dbReference type="InterPro" id="IPR038765">
    <property type="entry name" value="Papain-like_cys_pep_sf"/>
</dbReference>
<dbReference type="EMBL" id="JBAMMX010000002">
    <property type="protein sequence ID" value="KAK6945703.1"/>
    <property type="molecule type" value="Genomic_DNA"/>
</dbReference>
<dbReference type="InterPro" id="IPR057375">
    <property type="entry name" value="ULP2A/B_PH"/>
</dbReference>
<name>A0AAN8WFK2_9MAGN</name>
<dbReference type="SUPFAM" id="SSF54001">
    <property type="entry name" value="Cysteine proteinases"/>
    <property type="match status" value="1"/>
</dbReference>
<evidence type="ECO:0000259" key="2">
    <source>
        <dbReference type="Pfam" id="PF25352"/>
    </source>
</evidence>
<proteinExistence type="predicted"/>
<protein>
    <submittedName>
        <fullName evidence="3">Ulp1 protease family, C-terminal catalytic domain</fullName>
    </submittedName>
</protein>
<keyword evidence="4" id="KW-1185">Reference proteome</keyword>
<sequence>MNIAIVVTPDYAESALLTLHVISKDGQGTENQSGTSGLVKAAGVSLCIRDFIEQLNFKSFNDAEWLALNIDAVRKNYSIVHSSHKYLVWAIGIEELKLTIVDPKWAEKQEMITSLDLRYKAIWNFALEDAVLGRHDSPFEEVIYPKRDPDAVSISKRDVDLLHPETFINDMTIDFYTKFSEVMLLLFCLNPSHEKVYRCTEGTLEISAKLLKINPEFYTTSNCRKLVFNISRVLNPIPRSTLSKISSLGHGIIVNGFFSRVIPLLITKYGFSRISKRLILRISKLGMVASQVIAAALTVFAHSSLFIACVNPIIKHSAKGFSNWGVLIPQKVFATEKDDMNIAIVVTPDYAESALLTLHVISKDGQGTENQSGTSGLVKAAGVSLCIRDFIEQLNFKSFNDAEWLALNIDAVRKNYSIVDSSHKYLVWAIGIEELKLTIVDPKWAEKQEMITSLDLRYKAIWNFALEDAVLGRHDSPFEEVIYPKRDPDAVSISKRDVDLLHPETFINDMIIDFYTKCTEGTLEISAKLLKINPEFYTTSNCRKLVFNISRVLNPIPRSTLSKISSLGHGIIVNGFFSGVIPLLITKYGFSRISKRLILRISKLGMVASQVIAAALTVFAHSSLFIACVNPIIKHSAKCFSNWGVLIPQKVFATEKLPQLESSFDCGLFLLHYVELFLKDAALNFNPFKISNFDACEVLVTGSASAVCVVKDQFTVLELPIMSYEVIYGFVKCKEALGFSISLLKVGLKGMWLEFGVDGYGITCTQLQMAAGDDKFNMWEISSLNCCKISLSYRDAVLGHQDSPFEEVIYPKGDPDAVSVSKRDVDVLHPETFINDMIIVFYIKYGVEEGHLKSVLFLTYVTWEVLLFIDFNELLCINNTGDLATYDWRN</sequence>
<keyword evidence="1" id="KW-0472">Membrane</keyword>
<dbReference type="Gene3D" id="1.10.418.20">
    <property type="match status" value="1"/>
</dbReference>
<feature type="transmembrane region" description="Helical" evidence="1">
    <location>
        <begin position="611"/>
        <end position="633"/>
    </location>
</feature>
<feature type="domain" description="Probable ubiquitin-like-specific protease 2A/B PH" evidence="2">
    <location>
        <begin position="90"/>
        <end position="124"/>
    </location>
</feature>
<dbReference type="Proteomes" id="UP001370490">
    <property type="component" value="Unassembled WGS sequence"/>
</dbReference>
<evidence type="ECO:0000256" key="1">
    <source>
        <dbReference type="SAM" id="Phobius"/>
    </source>
</evidence>
<keyword evidence="1" id="KW-1133">Transmembrane helix</keyword>
<evidence type="ECO:0000313" key="3">
    <source>
        <dbReference type="EMBL" id="KAK6945703.1"/>
    </source>
</evidence>
<keyword evidence="3" id="KW-0645">Protease</keyword>
<dbReference type="PANTHER" id="PTHR47764">
    <property type="entry name" value="UBIQUITIN-LIKE-SPECIFIC PROTEASE 2B-RELATED"/>
    <property type="match status" value="1"/>
</dbReference>
<dbReference type="GO" id="GO:0006508">
    <property type="term" value="P:proteolysis"/>
    <property type="evidence" value="ECO:0007669"/>
    <property type="project" value="UniProtKB-KW"/>
</dbReference>
<dbReference type="PANTHER" id="PTHR47764:SF2">
    <property type="entry name" value="UBIQUITIN-LIKE PROTEASE FAMILY PROFILE DOMAIN-CONTAINING PROTEIN"/>
    <property type="match status" value="1"/>
</dbReference>
<feature type="transmembrane region" description="Helical" evidence="1">
    <location>
        <begin position="567"/>
        <end position="590"/>
    </location>
</feature>
<keyword evidence="1" id="KW-0812">Transmembrane</keyword>
<organism evidence="3 4">
    <name type="scientific">Dillenia turbinata</name>
    <dbReference type="NCBI Taxonomy" id="194707"/>
    <lineage>
        <taxon>Eukaryota</taxon>
        <taxon>Viridiplantae</taxon>
        <taxon>Streptophyta</taxon>
        <taxon>Embryophyta</taxon>
        <taxon>Tracheophyta</taxon>
        <taxon>Spermatophyta</taxon>
        <taxon>Magnoliopsida</taxon>
        <taxon>eudicotyledons</taxon>
        <taxon>Gunneridae</taxon>
        <taxon>Pentapetalae</taxon>
        <taxon>Dilleniales</taxon>
        <taxon>Dilleniaceae</taxon>
        <taxon>Dillenia</taxon>
    </lineage>
</organism>
<comment type="caution">
    <text evidence="3">The sequence shown here is derived from an EMBL/GenBank/DDBJ whole genome shotgun (WGS) entry which is preliminary data.</text>
</comment>
<feature type="domain" description="Probable ubiquitin-like-specific protease 2A/B PH" evidence="2">
    <location>
        <begin position="429"/>
        <end position="463"/>
    </location>
</feature>
<reference evidence="3 4" key="1">
    <citation type="submission" date="2023-12" db="EMBL/GenBank/DDBJ databases">
        <title>A high-quality genome assembly for Dillenia turbinata (Dilleniales).</title>
        <authorList>
            <person name="Chanderbali A."/>
        </authorList>
    </citation>
    <scope>NUCLEOTIDE SEQUENCE [LARGE SCALE GENOMIC DNA]</scope>
    <source>
        <strain evidence="3">LSX21</strain>
        <tissue evidence="3">Leaf</tissue>
    </source>
</reference>
<dbReference type="GO" id="GO:0008233">
    <property type="term" value="F:peptidase activity"/>
    <property type="evidence" value="ECO:0007669"/>
    <property type="project" value="UniProtKB-KW"/>
</dbReference>
<keyword evidence="3" id="KW-0378">Hydrolase</keyword>